<name>A0A1X0CUQ1_9MYCO</name>
<sequence length="65" mass="7523">MLSEIRELLWRYTTVHFEGGSENPFPTRVPHPGIEEPEPEPGTTWDTVESIDDIMPNNVREMLKT</sequence>
<evidence type="ECO:0000313" key="2">
    <source>
        <dbReference type="Proteomes" id="UP000192801"/>
    </source>
</evidence>
<dbReference type="RefSeq" id="WP_083033707.1">
    <property type="nucleotide sequence ID" value="NZ_AP022618.1"/>
</dbReference>
<dbReference type="Proteomes" id="UP000192801">
    <property type="component" value="Unassembled WGS sequence"/>
</dbReference>
<proteinExistence type="predicted"/>
<keyword evidence="2" id="KW-1185">Reference proteome</keyword>
<protein>
    <submittedName>
        <fullName evidence="1">Uncharacterized protein</fullName>
    </submittedName>
</protein>
<dbReference type="EMBL" id="MVHS01000085">
    <property type="protein sequence ID" value="ORA63190.1"/>
    <property type="molecule type" value="Genomic_DNA"/>
</dbReference>
<evidence type="ECO:0000313" key="1">
    <source>
        <dbReference type="EMBL" id="ORA63190.1"/>
    </source>
</evidence>
<dbReference type="OrthoDB" id="9974165at2"/>
<reference evidence="1 2" key="1">
    <citation type="submission" date="2016-12" db="EMBL/GenBank/DDBJ databases">
        <title>The new phylogeny of genus Mycobacterium.</title>
        <authorList>
            <person name="Tortoli E."/>
            <person name="Trovato A."/>
            <person name="Cirillo D.M."/>
        </authorList>
    </citation>
    <scope>NUCLEOTIDE SEQUENCE [LARGE SCALE GENOMIC DNA]</scope>
    <source>
        <strain evidence="1 2">DSM 45130</strain>
    </source>
</reference>
<accession>A0A1X0CUQ1</accession>
<gene>
    <name evidence="1" type="ORF">BST26_20545</name>
</gene>
<dbReference type="AlphaFoldDB" id="A0A1X0CUQ1"/>
<comment type="caution">
    <text evidence="1">The sequence shown here is derived from an EMBL/GenBank/DDBJ whole genome shotgun (WGS) entry which is preliminary data.</text>
</comment>
<organism evidence="1 2">
    <name type="scientific">Mycolicibacterium insubricum</name>
    <dbReference type="NCBI Taxonomy" id="444597"/>
    <lineage>
        <taxon>Bacteria</taxon>
        <taxon>Bacillati</taxon>
        <taxon>Actinomycetota</taxon>
        <taxon>Actinomycetes</taxon>
        <taxon>Mycobacteriales</taxon>
        <taxon>Mycobacteriaceae</taxon>
        <taxon>Mycolicibacterium</taxon>
    </lineage>
</organism>